<proteinExistence type="predicted"/>
<dbReference type="PROSITE" id="PS51782">
    <property type="entry name" value="LYSM"/>
    <property type="match status" value="1"/>
</dbReference>
<evidence type="ECO:0000256" key="1">
    <source>
        <dbReference type="SAM" id="MobiDB-lite"/>
    </source>
</evidence>
<dbReference type="SUPFAM" id="SSF48452">
    <property type="entry name" value="TPR-like"/>
    <property type="match status" value="1"/>
</dbReference>
<keyword evidence="4" id="KW-1185">Reference proteome</keyword>
<dbReference type="InterPro" id="IPR011990">
    <property type="entry name" value="TPR-like_helical_dom_sf"/>
</dbReference>
<evidence type="ECO:0000313" key="3">
    <source>
        <dbReference type="EMBL" id="RAO78284.1"/>
    </source>
</evidence>
<accession>A0A328PFJ9</accession>
<dbReference type="OrthoDB" id="5947215at2"/>
<comment type="caution">
    <text evidence="3">The sequence shown here is derived from an EMBL/GenBank/DDBJ whole genome shotgun (WGS) entry which is preliminary data.</text>
</comment>
<sequence>MPLNTIIGSYLMKGRYAEGEQRLRQYLAKYPSDRTAQTTLRQLTTDPKVALGTRSRAYVAQAGDSYSTLAARHLGDSNLFLILARYNGSTNPSVLHAGDPVRLPLAGVRVNLPAEATAKTATGSRSTPGPTTAAVAAPVPAETAPSPDSPSAKAQRLQVESSALLKQGQKDQALARLDEALTLDPHLKPAGNQALRDQLLASYHERAVVLYRDQKLDQAIALWDHVLAIDPGYERAAVYRARAIELQQRLKQI</sequence>
<evidence type="ECO:0000259" key="2">
    <source>
        <dbReference type="PROSITE" id="PS51782"/>
    </source>
</evidence>
<dbReference type="Gene3D" id="1.25.40.10">
    <property type="entry name" value="Tetratricopeptide repeat domain"/>
    <property type="match status" value="1"/>
</dbReference>
<dbReference type="SMART" id="SM00028">
    <property type="entry name" value="TPR"/>
    <property type="match status" value="2"/>
</dbReference>
<feature type="domain" description="LysM" evidence="2">
    <location>
        <begin position="56"/>
        <end position="103"/>
    </location>
</feature>
<dbReference type="InterPro" id="IPR019734">
    <property type="entry name" value="TPR_rpt"/>
</dbReference>
<feature type="region of interest" description="Disordered" evidence="1">
    <location>
        <begin position="117"/>
        <end position="152"/>
    </location>
</feature>
<feature type="compositionally biased region" description="Low complexity" evidence="1">
    <location>
        <begin position="126"/>
        <end position="146"/>
    </location>
</feature>
<dbReference type="Proteomes" id="UP000248926">
    <property type="component" value="Unassembled WGS sequence"/>
</dbReference>
<dbReference type="AlphaFoldDB" id="A0A328PFJ9"/>
<gene>
    <name evidence="3" type="ORF">CA260_01335</name>
</gene>
<organism evidence="3 4">
    <name type="scientific">Dyella jiangningensis</name>
    <dbReference type="NCBI Taxonomy" id="1379159"/>
    <lineage>
        <taxon>Bacteria</taxon>
        <taxon>Pseudomonadati</taxon>
        <taxon>Pseudomonadota</taxon>
        <taxon>Gammaproteobacteria</taxon>
        <taxon>Lysobacterales</taxon>
        <taxon>Rhodanobacteraceae</taxon>
        <taxon>Dyella</taxon>
    </lineage>
</organism>
<evidence type="ECO:0000313" key="4">
    <source>
        <dbReference type="Proteomes" id="UP000248926"/>
    </source>
</evidence>
<dbReference type="InterPro" id="IPR018392">
    <property type="entry name" value="LysM"/>
</dbReference>
<name>A0A328PFJ9_9GAMM</name>
<protein>
    <submittedName>
        <fullName evidence="3">Peptidoglycan-binding protein</fullName>
    </submittedName>
</protein>
<dbReference type="EMBL" id="NFZS01000001">
    <property type="protein sequence ID" value="RAO78284.1"/>
    <property type="molecule type" value="Genomic_DNA"/>
</dbReference>
<reference evidence="3 4" key="1">
    <citation type="journal article" date="2018" name="Genet. Mol. Biol.">
        <title>The genome sequence of Dyella jiangningensis FCAV SCS01 from a lignocellulose-decomposing microbial consortium metagenome reveals potential for biotechnological applications.</title>
        <authorList>
            <person name="Desiderato J.G."/>
            <person name="Alvarenga D.O."/>
            <person name="Constancio M.T.L."/>
            <person name="Alves L.M.C."/>
            <person name="Varani A.M."/>
        </authorList>
    </citation>
    <scope>NUCLEOTIDE SEQUENCE [LARGE SCALE GENOMIC DNA]</scope>
    <source>
        <strain evidence="3 4">FCAV SCS01</strain>
    </source>
</reference>